<evidence type="ECO:0000259" key="6">
    <source>
        <dbReference type="PROSITE" id="PS50023"/>
    </source>
</evidence>
<keyword evidence="3 5" id="KW-0862">Zinc</keyword>
<dbReference type="PROSITE" id="PS00478">
    <property type="entry name" value="LIM_DOMAIN_1"/>
    <property type="match status" value="1"/>
</dbReference>
<dbReference type="Pfam" id="PF00412">
    <property type="entry name" value="LIM"/>
    <property type="match status" value="2"/>
</dbReference>
<dbReference type="SMART" id="SM00132">
    <property type="entry name" value="LIM"/>
    <property type="match status" value="2"/>
</dbReference>
<sequence>CTLPYMTSRAATNRASIHDSKNVQFNIETAFHTINLCIASYGRMTMDVKAETQKNTSPQDCAGCGKKITERFLLKALDLFWHEDCLKCGCCDCRLGEVGSTLYTKADLILCRRDYLRLFGNTGHCAACSKVIPAFEMVMRARNNVYHLECFACQQCNHRFCVGDRFYLCENKILCEYDYEERLVFANMAYNPSSLAHIKRQTNHLPPAIRTSNPVPGDLNNNMAGMVHQLQHAGHKSPTVLQLGAGRTDNW</sequence>
<proteinExistence type="predicted"/>
<accession>A0AAD7ZWR1</accession>
<dbReference type="GO" id="GO:0046872">
    <property type="term" value="F:metal ion binding"/>
    <property type="evidence" value="ECO:0007669"/>
    <property type="project" value="UniProtKB-KW"/>
</dbReference>
<reference evidence="7" key="1">
    <citation type="journal article" date="2023" name="IScience">
        <title>Live-bearing cockroach genome reveals convergent evolutionary mechanisms linked to viviparity in insects and beyond.</title>
        <authorList>
            <person name="Fouks B."/>
            <person name="Harrison M.C."/>
            <person name="Mikhailova A.A."/>
            <person name="Marchal E."/>
            <person name="English S."/>
            <person name="Carruthers M."/>
            <person name="Jennings E.C."/>
            <person name="Chiamaka E.L."/>
            <person name="Frigard R.A."/>
            <person name="Pippel M."/>
            <person name="Attardo G.M."/>
            <person name="Benoit J.B."/>
            <person name="Bornberg-Bauer E."/>
            <person name="Tobe S.S."/>
        </authorList>
    </citation>
    <scope>NUCLEOTIDE SEQUENCE</scope>
    <source>
        <strain evidence="7">Stay&amp;Tobe</strain>
    </source>
</reference>
<gene>
    <name evidence="7" type="ORF">L9F63_018485</name>
</gene>
<evidence type="ECO:0000256" key="3">
    <source>
        <dbReference type="ARBA" id="ARBA00022833"/>
    </source>
</evidence>
<name>A0AAD7ZWR1_DIPPU</name>
<feature type="domain" description="LIM zinc-binding" evidence="6">
    <location>
        <begin position="123"/>
        <end position="185"/>
    </location>
</feature>
<evidence type="ECO:0000313" key="7">
    <source>
        <dbReference type="EMBL" id="KAJ9588127.1"/>
    </source>
</evidence>
<dbReference type="InterPro" id="IPR050945">
    <property type="entry name" value="LMO_RBTN_TF"/>
</dbReference>
<comment type="caution">
    <text evidence="7">The sequence shown here is derived from an EMBL/GenBank/DDBJ whole genome shotgun (WGS) entry which is preliminary data.</text>
</comment>
<reference evidence="7" key="2">
    <citation type="submission" date="2023-05" db="EMBL/GenBank/DDBJ databases">
        <authorList>
            <person name="Fouks B."/>
        </authorList>
    </citation>
    <scope>NUCLEOTIDE SEQUENCE</scope>
    <source>
        <strain evidence="7">Stay&amp;Tobe</strain>
        <tissue evidence="7">Testes</tissue>
    </source>
</reference>
<keyword evidence="8" id="KW-1185">Reference proteome</keyword>
<dbReference type="FunFam" id="2.10.110.10:FF:000015">
    <property type="entry name" value="LIM domain only 3"/>
    <property type="match status" value="1"/>
</dbReference>
<dbReference type="PANTHER" id="PTHR45787">
    <property type="entry name" value="LD11652P"/>
    <property type="match status" value="1"/>
</dbReference>
<dbReference type="InterPro" id="IPR001781">
    <property type="entry name" value="Znf_LIM"/>
</dbReference>
<feature type="non-terminal residue" evidence="7">
    <location>
        <position position="251"/>
    </location>
</feature>
<dbReference type="Gene3D" id="2.10.110.10">
    <property type="entry name" value="Cysteine Rich Protein"/>
    <property type="match status" value="2"/>
</dbReference>
<dbReference type="CDD" id="cd09390">
    <property type="entry name" value="LIM2_dLMO"/>
    <property type="match status" value="1"/>
</dbReference>
<dbReference type="AlphaFoldDB" id="A0AAD7ZWR1"/>
<evidence type="ECO:0000256" key="4">
    <source>
        <dbReference type="ARBA" id="ARBA00023038"/>
    </source>
</evidence>
<dbReference type="Proteomes" id="UP001233999">
    <property type="component" value="Unassembled WGS sequence"/>
</dbReference>
<dbReference type="FunFam" id="2.10.110.10:FF:000016">
    <property type="entry name" value="LIM domain only 3"/>
    <property type="match status" value="1"/>
</dbReference>
<dbReference type="GO" id="GO:0005634">
    <property type="term" value="C:nucleus"/>
    <property type="evidence" value="ECO:0007669"/>
    <property type="project" value="TreeGrafter"/>
</dbReference>
<protein>
    <recommendedName>
        <fullName evidence="6">LIM zinc-binding domain-containing protein</fullName>
    </recommendedName>
</protein>
<evidence type="ECO:0000256" key="1">
    <source>
        <dbReference type="ARBA" id="ARBA00022723"/>
    </source>
</evidence>
<evidence type="ECO:0000313" key="8">
    <source>
        <dbReference type="Proteomes" id="UP001233999"/>
    </source>
</evidence>
<dbReference type="PANTHER" id="PTHR45787:SF1">
    <property type="entry name" value="LIM ZINC-BINDING DOMAIN-CONTAINING PROTEIN"/>
    <property type="match status" value="1"/>
</dbReference>
<dbReference type="PROSITE" id="PS50023">
    <property type="entry name" value="LIM_DOMAIN_2"/>
    <property type="match status" value="2"/>
</dbReference>
<keyword evidence="2" id="KW-0677">Repeat</keyword>
<evidence type="ECO:0000256" key="2">
    <source>
        <dbReference type="ARBA" id="ARBA00022737"/>
    </source>
</evidence>
<keyword evidence="4 5" id="KW-0440">LIM domain</keyword>
<dbReference type="GO" id="GO:0140297">
    <property type="term" value="F:DNA-binding transcription factor binding"/>
    <property type="evidence" value="ECO:0007669"/>
    <property type="project" value="TreeGrafter"/>
</dbReference>
<feature type="domain" description="LIM zinc-binding" evidence="6">
    <location>
        <begin position="59"/>
        <end position="121"/>
    </location>
</feature>
<dbReference type="GO" id="GO:0045944">
    <property type="term" value="P:positive regulation of transcription by RNA polymerase II"/>
    <property type="evidence" value="ECO:0007669"/>
    <property type="project" value="TreeGrafter"/>
</dbReference>
<evidence type="ECO:0000256" key="5">
    <source>
        <dbReference type="PROSITE-ProRule" id="PRU00125"/>
    </source>
</evidence>
<organism evidence="7 8">
    <name type="scientific">Diploptera punctata</name>
    <name type="common">Pacific beetle cockroach</name>
    <dbReference type="NCBI Taxonomy" id="6984"/>
    <lineage>
        <taxon>Eukaryota</taxon>
        <taxon>Metazoa</taxon>
        <taxon>Ecdysozoa</taxon>
        <taxon>Arthropoda</taxon>
        <taxon>Hexapoda</taxon>
        <taxon>Insecta</taxon>
        <taxon>Pterygota</taxon>
        <taxon>Neoptera</taxon>
        <taxon>Polyneoptera</taxon>
        <taxon>Dictyoptera</taxon>
        <taxon>Blattodea</taxon>
        <taxon>Blaberoidea</taxon>
        <taxon>Blaberidae</taxon>
        <taxon>Diplopterinae</taxon>
        <taxon>Diploptera</taxon>
    </lineage>
</organism>
<dbReference type="CDD" id="cd09388">
    <property type="entry name" value="LIM1_LMO1_LMO3"/>
    <property type="match status" value="1"/>
</dbReference>
<dbReference type="GO" id="GO:0003713">
    <property type="term" value="F:transcription coactivator activity"/>
    <property type="evidence" value="ECO:0007669"/>
    <property type="project" value="TreeGrafter"/>
</dbReference>
<feature type="non-terminal residue" evidence="7">
    <location>
        <position position="1"/>
    </location>
</feature>
<dbReference type="EMBL" id="JASPKZ010005709">
    <property type="protein sequence ID" value="KAJ9588127.1"/>
    <property type="molecule type" value="Genomic_DNA"/>
</dbReference>
<dbReference type="SUPFAM" id="SSF57716">
    <property type="entry name" value="Glucocorticoid receptor-like (DNA-binding domain)"/>
    <property type="match status" value="3"/>
</dbReference>
<keyword evidence="1 5" id="KW-0479">Metal-binding</keyword>